<keyword evidence="1" id="KW-0472">Membrane</keyword>
<proteinExistence type="predicted"/>
<feature type="transmembrane region" description="Helical" evidence="1">
    <location>
        <begin position="38"/>
        <end position="59"/>
    </location>
</feature>
<dbReference type="InterPro" id="IPR025699">
    <property type="entry name" value="ABC2_memb-like"/>
</dbReference>
<dbReference type="AlphaFoldDB" id="A0A7W1X9I4"/>
<keyword evidence="1" id="KW-0812">Transmembrane</keyword>
<keyword evidence="3" id="KW-1185">Reference proteome</keyword>
<evidence type="ECO:0000313" key="3">
    <source>
        <dbReference type="Proteomes" id="UP000530514"/>
    </source>
</evidence>
<sequence length="223" mass="25581">MRNLLLKDLILTTRNWLFLLLCTALLIIFVFANSTQTTFFYAMEIFVISYALFSSAISYDDKNNSDILFNSLPIKRSRIVMARYLSLFMFVLIGTFLSLLIGGVSQAVHPGLFQPLMMSAQQSMLMGAISFWLTSILYLPLYFKWGYQKSRVFNVAIFFSVFFIPVIIGSLERVIPQSILKKAIDFFRGQPAWMLETEGLLLVLLLGCLSCFLSCVIYNKREF</sequence>
<keyword evidence="1" id="KW-1133">Transmembrane helix</keyword>
<dbReference type="Pfam" id="PF13346">
    <property type="entry name" value="ABC2_membrane_5"/>
    <property type="match status" value="1"/>
</dbReference>
<dbReference type="RefSeq" id="WP_033100275.1">
    <property type="nucleotide sequence ID" value="NZ_JACEIP010000007.1"/>
</dbReference>
<dbReference type="Proteomes" id="UP000530514">
    <property type="component" value="Unassembled WGS sequence"/>
</dbReference>
<feature type="transmembrane region" description="Helical" evidence="1">
    <location>
        <begin position="199"/>
        <end position="218"/>
    </location>
</feature>
<dbReference type="PANTHER" id="PTHR41309">
    <property type="entry name" value="MEMBRANE PROTEIN-RELATED"/>
    <property type="match status" value="1"/>
</dbReference>
<accession>A0A7W1X9I4</accession>
<evidence type="ECO:0000313" key="2">
    <source>
        <dbReference type="EMBL" id="MBA4542495.1"/>
    </source>
</evidence>
<dbReference type="PANTHER" id="PTHR41309:SF2">
    <property type="entry name" value="MEMBRANE PROTEIN"/>
    <property type="match status" value="1"/>
</dbReference>
<name>A0A7W1X9I4_9BACL</name>
<protein>
    <submittedName>
        <fullName evidence="2">ABC-2 transporter permease</fullName>
    </submittedName>
</protein>
<feature type="transmembrane region" description="Helical" evidence="1">
    <location>
        <begin position="152"/>
        <end position="171"/>
    </location>
</feature>
<evidence type="ECO:0000256" key="1">
    <source>
        <dbReference type="SAM" id="Phobius"/>
    </source>
</evidence>
<feature type="transmembrane region" description="Helical" evidence="1">
    <location>
        <begin position="80"/>
        <end position="104"/>
    </location>
</feature>
<gene>
    <name evidence="2" type="ORF">H1164_06205</name>
</gene>
<comment type="caution">
    <text evidence="2">The sequence shown here is derived from an EMBL/GenBank/DDBJ whole genome shotgun (WGS) entry which is preliminary data.</text>
</comment>
<dbReference type="EMBL" id="JACEIP010000007">
    <property type="protein sequence ID" value="MBA4542495.1"/>
    <property type="molecule type" value="Genomic_DNA"/>
</dbReference>
<dbReference type="OrthoDB" id="1913432at2"/>
<feature type="transmembrane region" description="Helical" evidence="1">
    <location>
        <begin position="124"/>
        <end position="143"/>
    </location>
</feature>
<reference evidence="2 3" key="1">
    <citation type="submission" date="2020-07" db="EMBL/GenBank/DDBJ databases">
        <authorList>
            <person name="Feng H."/>
        </authorList>
    </citation>
    <scope>NUCLEOTIDE SEQUENCE [LARGE SCALE GENOMIC DNA]</scope>
    <source>
        <strain evidence="3">s-11</strain>
    </source>
</reference>
<feature type="transmembrane region" description="Helical" evidence="1">
    <location>
        <begin position="12"/>
        <end position="32"/>
    </location>
</feature>
<organism evidence="2 3">
    <name type="scientific">Thermoactinomyces daqus</name>
    <dbReference type="NCBI Taxonomy" id="1329516"/>
    <lineage>
        <taxon>Bacteria</taxon>
        <taxon>Bacillati</taxon>
        <taxon>Bacillota</taxon>
        <taxon>Bacilli</taxon>
        <taxon>Bacillales</taxon>
        <taxon>Thermoactinomycetaceae</taxon>
        <taxon>Thermoactinomyces</taxon>
    </lineage>
</organism>